<dbReference type="SUPFAM" id="SSF52540">
    <property type="entry name" value="P-loop containing nucleoside triphosphate hydrolases"/>
    <property type="match status" value="2"/>
</dbReference>
<dbReference type="Gene3D" id="3.40.50.300">
    <property type="entry name" value="P-loop containing nucleotide triphosphate hydrolases"/>
    <property type="match status" value="2"/>
</dbReference>
<dbReference type="CDD" id="cd01127">
    <property type="entry name" value="TrwB_TraG_TraD_VirD4"/>
    <property type="match status" value="1"/>
</dbReference>
<reference evidence="2 3" key="1">
    <citation type="submission" date="2016-11" db="EMBL/GenBank/DDBJ databases">
        <authorList>
            <person name="Jaros S."/>
            <person name="Januszkiewicz K."/>
            <person name="Wedrychowicz H."/>
        </authorList>
    </citation>
    <scope>NUCLEOTIDE SEQUENCE [LARGE SCALE GENOMIC DNA]</scope>
    <source>
        <strain evidence="2 3">DSM 46144</strain>
    </source>
</reference>
<dbReference type="PANTHER" id="PTHR30121">
    <property type="entry name" value="UNCHARACTERIZED PROTEIN YJGR-RELATED"/>
    <property type="match status" value="1"/>
</dbReference>
<proteinExistence type="predicted"/>
<dbReference type="InterPro" id="IPR027417">
    <property type="entry name" value="P-loop_NTPase"/>
</dbReference>
<dbReference type="RefSeq" id="WP_073250004.1">
    <property type="nucleotide sequence ID" value="NZ_FRCS01000001.1"/>
</dbReference>
<dbReference type="STRING" id="134849.SAMN05443668_1012"/>
<feature type="domain" description="AAA+ ATPase" evidence="1">
    <location>
        <begin position="657"/>
        <end position="978"/>
    </location>
</feature>
<dbReference type="OrthoDB" id="3881471at2"/>
<evidence type="ECO:0000259" key="1">
    <source>
        <dbReference type="SMART" id="SM00382"/>
    </source>
</evidence>
<name>A0A1M7GXC1_9ACTN</name>
<dbReference type="Pfam" id="PF01935">
    <property type="entry name" value="DUF87"/>
    <property type="match status" value="1"/>
</dbReference>
<dbReference type="AlphaFoldDB" id="A0A1M7GXC1"/>
<feature type="domain" description="AAA+ ATPase" evidence="1">
    <location>
        <begin position="56"/>
        <end position="324"/>
    </location>
</feature>
<evidence type="ECO:0000313" key="3">
    <source>
        <dbReference type="Proteomes" id="UP000184440"/>
    </source>
</evidence>
<gene>
    <name evidence="2" type="ORF">SAMN05443668_1012</name>
</gene>
<dbReference type="SMART" id="SM00382">
    <property type="entry name" value="AAA"/>
    <property type="match status" value="2"/>
</dbReference>
<dbReference type="PANTHER" id="PTHR30121:SF6">
    <property type="entry name" value="SLR6007 PROTEIN"/>
    <property type="match status" value="1"/>
</dbReference>
<evidence type="ECO:0000313" key="2">
    <source>
        <dbReference type="EMBL" id="SHM20509.1"/>
    </source>
</evidence>
<dbReference type="Proteomes" id="UP000184440">
    <property type="component" value="Unassembled WGS sequence"/>
</dbReference>
<accession>A0A1M7GXC1</accession>
<dbReference type="InterPro" id="IPR002789">
    <property type="entry name" value="HerA_central"/>
</dbReference>
<protein>
    <recommendedName>
        <fullName evidence="1">AAA+ ATPase domain-containing protein</fullName>
    </recommendedName>
</protein>
<sequence>MSEHDLRALSAVRLNFTAAPDDVWDPAPVHVDGFHEKVTNAVLAGLKDARKSSGASPVGVLIQGQRGTGKTHLLGWLREQVQAADGYFFLVELLNPAAFWQSTVLSILDGLTRKVKHRQPQLTTLLARLAARAGLDEAATNAVCGKAPLTKPMLDEFVALFRNVEQQAGLTCKDTLRALALYRSGDLAAQDIAHNYLLSQDEDEEGERALWGMKRASKEPKALVRELSWLLSLTGPSVIAIDQIDALVATATKDTTGKDTGTGQTNGDLVLEQVADGLLSLREVTRRTLTVLSALPGSWTVLQDRAVDTLVDRFRDTGYLRTIPSRELGIALVQKRLAVAFKKEKFTPPYPTWPVLATAFEEAQEFTPRQILRRLDKHIEACVESGVISELERFSDDGTVLPPPPPPEERLAAIDERFTKLKQQADVAAALVAATEDTAMPRLLAAGLEAWILEQGEAAKKYSLDQMPTVKPPLHARLRVTLDEATEDEAHWAFRAISSSSPIAVITRIKTACTMSGVAHGVPNRKLFLLRNTEWAGKNGPKVKAALQAYEAAGGRTLPVAEDDLRVLSALSVLIDENPNQLQAWLVARRPTTQVSFLQDALAELSTSPNVESPAPKEDVVSPDDVVVPEPLPSAPHLVLGRAVENGNPVAVELESLRKHTAIFAGSGSGKTVLIRRLVEECALQGVSAIVLDPNNDIARLGDAWPQAPSAWGAGDAEKSAQYLAETDVVIWTPGWETGRPLSFQPLPDFAAVKENKDEFNAAVDAAVATLAPRALVDGTTAKAQQGKAVLKEVLQYFAKHSGYSTLKEFVLVLSEHAGEISQLANAEKLGPAMAETLLAAMVNDPLFGGAGASADPGMLLTPPPGKRARVSVVSMVGLPSDEQRQSFVNQLQMALFAWVKKHPAGDRPLGGLFVMDEAQTLAPSGAMTACTKSTLALASQARKYGLGLVFATQAPKGLHNQIPGNAATQFFGLLNAPAQIAAAQEMAKAKQGSVPDIGKMGTGQFYVAAEEKSFVKTQTPLCLSYHPKSPLTTEEVVERARA</sequence>
<keyword evidence="3" id="KW-1185">Reference proteome</keyword>
<dbReference type="InterPro" id="IPR003593">
    <property type="entry name" value="AAA+_ATPase"/>
</dbReference>
<organism evidence="2 3">
    <name type="scientific">Cryptosporangium aurantiacum</name>
    <dbReference type="NCBI Taxonomy" id="134849"/>
    <lineage>
        <taxon>Bacteria</taxon>
        <taxon>Bacillati</taxon>
        <taxon>Actinomycetota</taxon>
        <taxon>Actinomycetes</taxon>
        <taxon>Cryptosporangiales</taxon>
        <taxon>Cryptosporangiaceae</taxon>
        <taxon>Cryptosporangium</taxon>
    </lineage>
</organism>
<dbReference type="InterPro" id="IPR051162">
    <property type="entry name" value="T4SS_component"/>
</dbReference>
<dbReference type="EMBL" id="FRCS01000001">
    <property type="protein sequence ID" value="SHM20509.1"/>
    <property type="molecule type" value="Genomic_DNA"/>
</dbReference>